<keyword evidence="1" id="KW-0472">Membrane</keyword>
<evidence type="ECO:0000256" key="1">
    <source>
        <dbReference type="SAM" id="Phobius"/>
    </source>
</evidence>
<feature type="transmembrane region" description="Helical" evidence="1">
    <location>
        <begin position="177"/>
        <end position="196"/>
    </location>
</feature>
<dbReference type="InterPro" id="IPR051311">
    <property type="entry name" value="DedA_domain"/>
</dbReference>
<feature type="transmembrane region" description="Helical" evidence="1">
    <location>
        <begin position="20"/>
        <end position="40"/>
    </location>
</feature>
<protein>
    <submittedName>
        <fullName evidence="3">Cytochrome B561</fullName>
    </submittedName>
</protein>
<sequence>MTQVFGLRRLYDWVLSWARTPYGSIALFLLAFAESSFFPIPPDVLLMALALSIPARAFRYALLAAAGSVLGGIFGYLLGYALWGALESFFYAYVPGFSPDGFAQVQALFAQYDFWVVFSAGFTPIPYKIITVGSGVFHVNPVIFVIASAVSRSLRFFLVAWFIYHFGPPVRVWIEKYFNLLTIIFLILLIGGVWVVKYLF</sequence>
<dbReference type="Proteomes" id="UP000035036">
    <property type="component" value="Chromosome"/>
</dbReference>
<proteinExistence type="predicted"/>
<reference evidence="3 4" key="1">
    <citation type="journal article" date="2015" name="Genome Announc.">
        <title>Genomes of Geoalkalibacter ferrihydriticus Z-0531T and Geoalkalibacter subterraneus Red1T, Two Haloalkaliphilic Metal-Reducing Deltaproteobacteria.</title>
        <authorList>
            <person name="Badalamenti J.P."/>
            <person name="Krajmalnik-Brown R."/>
            <person name="Torres C.I."/>
            <person name="Bond D.R."/>
        </authorList>
    </citation>
    <scope>NUCLEOTIDE SEQUENCE [LARGE SCALE GENOMIC DNA]</scope>
    <source>
        <strain evidence="3 4">Red1</strain>
    </source>
</reference>
<evidence type="ECO:0000313" key="3">
    <source>
        <dbReference type="EMBL" id="AJF06466.1"/>
    </source>
</evidence>
<feature type="domain" description="VTT" evidence="2">
    <location>
        <begin position="40"/>
        <end position="164"/>
    </location>
</feature>
<keyword evidence="1" id="KW-0812">Transmembrane</keyword>
<dbReference type="HOGENOM" id="CLU_098634_1_0_7"/>
<dbReference type="KEGG" id="gsb:GSUB_07790"/>
<feature type="transmembrane region" description="Helical" evidence="1">
    <location>
        <begin position="60"/>
        <end position="83"/>
    </location>
</feature>
<dbReference type="EMBL" id="CP010311">
    <property type="protein sequence ID" value="AJF06466.1"/>
    <property type="molecule type" value="Genomic_DNA"/>
</dbReference>
<name>A0A0B5FS89_9BACT</name>
<feature type="transmembrane region" description="Helical" evidence="1">
    <location>
        <begin position="142"/>
        <end position="165"/>
    </location>
</feature>
<dbReference type="Pfam" id="PF09335">
    <property type="entry name" value="VTT_dom"/>
    <property type="match status" value="1"/>
</dbReference>
<keyword evidence="4" id="KW-1185">Reference proteome</keyword>
<dbReference type="GO" id="GO:0005886">
    <property type="term" value="C:plasma membrane"/>
    <property type="evidence" value="ECO:0007669"/>
    <property type="project" value="TreeGrafter"/>
</dbReference>
<dbReference type="STRING" id="483547.GSUB_07790"/>
<dbReference type="AlphaFoldDB" id="A0A0B5FS89"/>
<evidence type="ECO:0000259" key="2">
    <source>
        <dbReference type="Pfam" id="PF09335"/>
    </source>
</evidence>
<dbReference type="PANTHER" id="PTHR42709:SF11">
    <property type="entry name" value="DEDA FAMILY PROTEIN"/>
    <property type="match status" value="1"/>
</dbReference>
<dbReference type="InterPro" id="IPR032816">
    <property type="entry name" value="VTT_dom"/>
</dbReference>
<organism evidence="3 4">
    <name type="scientific">Geoalkalibacter subterraneus</name>
    <dbReference type="NCBI Taxonomy" id="483547"/>
    <lineage>
        <taxon>Bacteria</taxon>
        <taxon>Pseudomonadati</taxon>
        <taxon>Thermodesulfobacteriota</taxon>
        <taxon>Desulfuromonadia</taxon>
        <taxon>Desulfuromonadales</taxon>
        <taxon>Geoalkalibacteraceae</taxon>
        <taxon>Geoalkalibacter</taxon>
    </lineage>
</organism>
<accession>A0A0B5FS89</accession>
<evidence type="ECO:0000313" key="4">
    <source>
        <dbReference type="Proteomes" id="UP000035036"/>
    </source>
</evidence>
<dbReference type="PANTHER" id="PTHR42709">
    <property type="entry name" value="ALKALINE PHOSPHATASE LIKE PROTEIN"/>
    <property type="match status" value="1"/>
</dbReference>
<keyword evidence="1" id="KW-1133">Transmembrane helix</keyword>
<gene>
    <name evidence="3" type="ORF">GSUB_07790</name>
</gene>